<protein>
    <submittedName>
        <fullName evidence="2">Uncharacterized protein</fullName>
    </submittedName>
</protein>
<proteinExistence type="predicted"/>
<feature type="region of interest" description="Disordered" evidence="1">
    <location>
        <begin position="33"/>
        <end position="52"/>
    </location>
</feature>
<reference evidence="3" key="1">
    <citation type="journal article" date="2017" name="Nat. Ecol. Evol.">
        <title>Genome expansion and lineage-specific genetic innovations in the forest pathogenic fungi Armillaria.</title>
        <authorList>
            <person name="Sipos G."/>
            <person name="Prasanna A.N."/>
            <person name="Walter M.C."/>
            <person name="O'Connor E."/>
            <person name="Balint B."/>
            <person name="Krizsan K."/>
            <person name="Kiss B."/>
            <person name="Hess J."/>
            <person name="Varga T."/>
            <person name="Slot J."/>
            <person name="Riley R."/>
            <person name="Boka B."/>
            <person name="Rigling D."/>
            <person name="Barry K."/>
            <person name="Lee J."/>
            <person name="Mihaltcheva S."/>
            <person name="LaButti K."/>
            <person name="Lipzen A."/>
            <person name="Waldron R."/>
            <person name="Moloney N.M."/>
            <person name="Sperisen C."/>
            <person name="Kredics L."/>
            <person name="Vagvoelgyi C."/>
            <person name="Patrignani A."/>
            <person name="Fitzpatrick D."/>
            <person name="Nagy I."/>
            <person name="Doyle S."/>
            <person name="Anderson J.B."/>
            <person name="Grigoriev I.V."/>
            <person name="Gueldener U."/>
            <person name="Muensterkoetter M."/>
            <person name="Nagy L.G."/>
        </authorList>
    </citation>
    <scope>NUCLEOTIDE SEQUENCE [LARGE SCALE GENOMIC DNA]</scope>
    <source>
        <strain evidence="3">28-4</strain>
    </source>
</reference>
<evidence type="ECO:0000313" key="3">
    <source>
        <dbReference type="Proteomes" id="UP000218334"/>
    </source>
</evidence>
<dbReference type="EMBL" id="KZ293455">
    <property type="protein sequence ID" value="PBK63981.1"/>
    <property type="molecule type" value="Genomic_DNA"/>
</dbReference>
<evidence type="ECO:0000256" key="1">
    <source>
        <dbReference type="SAM" id="MobiDB-lite"/>
    </source>
</evidence>
<keyword evidence="3" id="KW-1185">Reference proteome</keyword>
<sequence length="101" mass="11042">MSDPSDQCALDASGNLKPAVKIDFYFDKDDDAPMSGPNVASKSNACSRQSNTGGRMKELLDAEMHDEDGQPTAPTHLMLHRMAFAYANQQLSRLHTECLLA</sequence>
<name>A0A2H3AZ90_9AGAR</name>
<gene>
    <name evidence="2" type="ORF">ARMSODRAFT_1023613</name>
</gene>
<feature type="compositionally biased region" description="Polar residues" evidence="1">
    <location>
        <begin position="38"/>
        <end position="52"/>
    </location>
</feature>
<accession>A0A2H3AZ90</accession>
<dbReference type="AlphaFoldDB" id="A0A2H3AZ90"/>
<organism evidence="2 3">
    <name type="scientific">Armillaria solidipes</name>
    <dbReference type="NCBI Taxonomy" id="1076256"/>
    <lineage>
        <taxon>Eukaryota</taxon>
        <taxon>Fungi</taxon>
        <taxon>Dikarya</taxon>
        <taxon>Basidiomycota</taxon>
        <taxon>Agaricomycotina</taxon>
        <taxon>Agaricomycetes</taxon>
        <taxon>Agaricomycetidae</taxon>
        <taxon>Agaricales</taxon>
        <taxon>Marasmiineae</taxon>
        <taxon>Physalacriaceae</taxon>
        <taxon>Armillaria</taxon>
    </lineage>
</organism>
<evidence type="ECO:0000313" key="2">
    <source>
        <dbReference type="EMBL" id="PBK63981.1"/>
    </source>
</evidence>
<dbReference type="Proteomes" id="UP000218334">
    <property type="component" value="Unassembled WGS sequence"/>
</dbReference>
<dbReference type="STRING" id="1076256.A0A2H3AZ90"/>